<keyword evidence="1" id="KW-0472">Membrane</keyword>
<evidence type="ECO:0000313" key="3">
    <source>
        <dbReference type="Proteomes" id="UP000078250"/>
    </source>
</evidence>
<comment type="caution">
    <text evidence="2">The sequence shown here is derived from an EMBL/GenBank/DDBJ whole genome shotgun (WGS) entry which is preliminary data.</text>
</comment>
<keyword evidence="3" id="KW-1185">Reference proteome</keyword>
<keyword evidence="1" id="KW-0812">Transmembrane</keyword>
<organism evidence="2 3">
    <name type="scientific">Proteus hauseri ATCC 700826</name>
    <dbReference type="NCBI Taxonomy" id="1354271"/>
    <lineage>
        <taxon>Bacteria</taxon>
        <taxon>Pseudomonadati</taxon>
        <taxon>Pseudomonadota</taxon>
        <taxon>Gammaproteobacteria</taxon>
        <taxon>Enterobacterales</taxon>
        <taxon>Morganellaceae</taxon>
        <taxon>Proteus</taxon>
    </lineage>
</organism>
<evidence type="ECO:0008006" key="4">
    <source>
        <dbReference type="Google" id="ProtNLM"/>
    </source>
</evidence>
<protein>
    <recommendedName>
        <fullName evidence="4">DUF2509 family protein</fullName>
    </recommendedName>
</protein>
<gene>
    <name evidence="2" type="ORF">M997_3097</name>
</gene>
<feature type="transmembrane region" description="Helical" evidence="1">
    <location>
        <begin position="12"/>
        <end position="36"/>
    </location>
</feature>
<evidence type="ECO:0000256" key="1">
    <source>
        <dbReference type="SAM" id="Phobius"/>
    </source>
</evidence>
<dbReference type="InterPro" id="IPR019652">
    <property type="entry name" value="DUF2509"/>
</dbReference>
<dbReference type="Proteomes" id="UP000078250">
    <property type="component" value="Unassembled WGS sequence"/>
</dbReference>
<dbReference type="Pfam" id="PF10713">
    <property type="entry name" value="DUF2509"/>
    <property type="match status" value="1"/>
</dbReference>
<evidence type="ECO:0000313" key="2">
    <source>
        <dbReference type="EMBL" id="OAT45066.1"/>
    </source>
</evidence>
<keyword evidence="1" id="KW-1133">Transmembrane helix</keyword>
<dbReference type="AlphaFoldDB" id="A0AAJ3HQ13"/>
<dbReference type="EMBL" id="LXEV01000034">
    <property type="protein sequence ID" value="OAT45066.1"/>
    <property type="molecule type" value="Genomic_DNA"/>
</dbReference>
<reference evidence="2 3" key="1">
    <citation type="submission" date="2016-04" db="EMBL/GenBank/DDBJ databases">
        <title>ATOL: Assembling a taxonomically balanced genome-scale reconstruction of the evolutionary history of the Enterobacteriaceae.</title>
        <authorList>
            <person name="Plunkett G.III."/>
            <person name="Neeno-Eckwall E.C."/>
            <person name="Glasner J.D."/>
            <person name="Perna N.T."/>
        </authorList>
    </citation>
    <scope>NUCLEOTIDE SEQUENCE [LARGE SCALE GENOMIC DNA]</scope>
    <source>
        <strain evidence="2 3">ATCC 700826</strain>
    </source>
</reference>
<dbReference type="RefSeq" id="WP_064721001.1">
    <property type="nucleotide sequence ID" value="NZ_LXEV01000034.1"/>
</dbReference>
<name>A0AAJ3HQ13_PROHU</name>
<proteinExistence type="predicted"/>
<accession>A0AAJ3HQ13</accession>
<sequence>MIDVLYNEKKQAGFVSLLAVVSFVVMSLSVLFSFSYHYRQAQQMVMQELQARQTFLLAESALLWGITLNWDISVTSLKKWQCQVFGDEANIMSCFLLINQNLALLQGQSESKNGYKIYHYQWLNISKSMGSVITPYRNGWIDYCPLKLEECTP</sequence>